<dbReference type="SUPFAM" id="SSF55424">
    <property type="entry name" value="FAD/NAD-linked reductases, dimerisation (C-terminal) domain"/>
    <property type="match status" value="1"/>
</dbReference>
<dbReference type="AlphaFoldDB" id="F4FZV4"/>
<keyword evidence="4" id="KW-0560">Oxidoreductase</keyword>
<dbReference type="RefSeq" id="WP_013738214.1">
    <property type="nucleotide sequence ID" value="NC_015435.1"/>
</dbReference>
<keyword evidence="2" id="KW-0285">Flavoprotein</keyword>
<dbReference type="PRINTS" id="PR00368">
    <property type="entry name" value="FADPNR"/>
</dbReference>
<evidence type="ECO:0000313" key="7">
    <source>
        <dbReference type="EMBL" id="AEB95716.1"/>
    </source>
</evidence>
<dbReference type="PANTHER" id="PTHR43557:SF2">
    <property type="entry name" value="RIESKE DOMAIN-CONTAINING PROTEIN-RELATED"/>
    <property type="match status" value="1"/>
</dbReference>
<evidence type="ECO:0000259" key="5">
    <source>
        <dbReference type="Pfam" id="PF07992"/>
    </source>
</evidence>
<evidence type="ECO:0000256" key="3">
    <source>
        <dbReference type="ARBA" id="ARBA00022827"/>
    </source>
</evidence>
<evidence type="ECO:0000256" key="2">
    <source>
        <dbReference type="ARBA" id="ARBA00022630"/>
    </source>
</evidence>
<dbReference type="PRINTS" id="PR00469">
    <property type="entry name" value="PNDRDTASEII"/>
</dbReference>
<dbReference type="eggNOG" id="arCOG01070">
    <property type="taxonomic scope" value="Archaea"/>
</dbReference>
<dbReference type="PANTHER" id="PTHR43557">
    <property type="entry name" value="APOPTOSIS-INDUCING FACTOR 1"/>
    <property type="match status" value="1"/>
</dbReference>
<evidence type="ECO:0000313" key="8">
    <source>
        <dbReference type="Proteomes" id="UP000007812"/>
    </source>
</evidence>
<accession>F4FZV4</accession>
<sequence>MRTFHKYLIIGSGVSGYHAFEKLHESNQDVVMITNDKEIPYDRPPLSKEYMRGEIDRSSLFFKPYEAYGGKVILGVMVERLQNSIAFLNNGDEIEFEKALIATGGSPRKLDLKGEKVRYLRTLEDADNIKRLASTAKTALIVGAGFIGMEVASSLTKLGIKVDVVEVKPYIWSTFVDERVSRYFQGYFEKRGVNFILNESVKGVEEREKIRVYLSDGRELVKDFVLIATGIAPNVEVAEKSGIATRNGILVNERLETNQTNVYASGDVANIEVKGKRRRIEHWNNAMYTGELAARNMMGSEENYDFLSTVWSDIFDLHIESAGETSGYDEYVVKGDMSKDSFSVIYVKDKAAIGYVAVNRPEEELDRLNSMVKDGASIKD</sequence>
<dbReference type="InterPro" id="IPR028202">
    <property type="entry name" value="Reductase_C"/>
</dbReference>
<dbReference type="Pfam" id="PF07992">
    <property type="entry name" value="Pyr_redox_2"/>
    <property type="match status" value="1"/>
</dbReference>
<feature type="domain" description="FAD/NAD(P)-binding" evidence="5">
    <location>
        <begin position="6"/>
        <end position="290"/>
    </location>
</feature>
<dbReference type="GeneID" id="10493802"/>
<evidence type="ECO:0000256" key="1">
    <source>
        <dbReference type="ARBA" id="ARBA00001974"/>
    </source>
</evidence>
<evidence type="ECO:0000259" key="6">
    <source>
        <dbReference type="Pfam" id="PF14759"/>
    </source>
</evidence>
<keyword evidence="8" id="KW-1185">Reference proteome</keyword>
<dbReference type="Pfam" id="PF14759">
    <property type="entry name" value="Reductase_C"/>
    <property type="match status" value="1"/>
</dbReference>
<dbReference type="Gene3D" id="3.50.50.60">
    <property type="entry name" value="FAD/NAD(P)-binding domain"/>
    <property type="match status" value="2"/>
</dbReference>
<dbReference type="HOGENOM" id="CLU_003291_4_0_2"/>
<feature type="domain" description="Reductase C-terminal" evidence="6">
    <location>
        <begin position="310"/>
        <end position="363"/>
    </location>
</feature>
<dbReference type="Proteomes" id="UP000007812">
    <property type="component" value="Chromosome"/>
</dbReference>
<dbReference type="STRING" id="1006006.Mcup_1613"/>
<dbReference type="EMBL" id="CP002656">
    <property type="protein sequence ID" value="AEB95716.1"/>
    <property type="molecule type" value="Genomic_DNA"/>
</dbReference>
<dbReference type="OrthoDB" id="28009at2157"/>
<dbReference type="InterPro" id="IPR036188">
    <property type="entry name" value="FAD/NAD-bd_sf"/>
</dbReference>
<proteinExistence type="predicted"/>
<dbReference type="PATRIC" id="fig|1006006.8.peg.1612"/>
<dbReference type="GO" id="GO:0005737">
    <property type="term" value="C:cytoplasm"/>
    <property type="evidence" value="ECO:0007669"/>
    <property type="project" value="TreeGrafter"/>
</dbReference>
<keyword evidence="3" id="KW-0274">FAD</keyword>
<comment type="cofactor">
    <cofactor evidence="1">
        <name>FAD</name>
        <dbReference type="ChEBI" id="CHEBI:57692"/>
    </cofactor>
</comment>
<protein>
    <submittedName>
        <fullName evidence="7">FAD-dependent pyridine nucleotide-disulfide oxidoreductase</fullName>
    </submittedName>
</protein>
<dbReference type="KEGG" id="mcn:Mcup_1613"/>
<organism evidence="7 8">
    <name type="scientific">Metallosphaera cuprina (strain Ar-4)</name>
    <dbReference type="NCBI Taxonomy" id="1006006"/>
    <lineage>
        <taxon>Archaea</taxon>
        <taxon>Thermoproteota</taxon>
        <taxon>Thermoprotei</taxon>
        <taxon>Sulfolobales</taxon>
        <taxon>Sulfolobaceae</taxon>
        <taxon>Metallosphaera</taxon>
    </lineage>
</organism>
<dbReference type="SUPFAM" id="SSF51905">
    <property type="entry name" value="FAD/NAD(P)-binding domain"/>
    <property type="match status" value="1"/>
</dbReference>
<dbReference type="GO" id="GO:0016651">
    <property type="term" value="F:oxidoreductase activity, acting on NAD(P)H"/>
    <property type="evidence" value="ECO:0007669"/>
    <property type="project" value="TreeGrafter"/>
</dbReference>
<dbReference type="InterPro" id="IPR016156">
    <property type="entry name" value="FAD/NAD-linked_Rdtase_dimer_sf"/>
</dbReference>
<evidence type="ECO:0000256" key="4">
    <source>
        <dbReference type="ARBA" id="ARBA00023002"/>
    </source>
</evidence>
<dbReference type="Gene3D" id="3.30.390.30">
    <property type="match status" value="1"/>
</dbReference>
<name>F4FZV4_METCR</name>
<dbReference type="InterPro" id="IPR050446">
    <property type="entry name" value="FAD-oxidoreductase/Apoptosis"/>
</dbReference>
<dbReference type="InterPro" id="IPR023753">
    <property type="entry name" value="FAD/NAD-binding_dom"/>
</dbReference>
<reference evidence="7 8" key="1">
    <citation type="journal article" date="2011" name="J. Bacteriol.">
        <title>Complete genome sequence of Metallosphaera cuprina, a metal sulfide-oxidizing archaeon from a hot spring.</title>
        <authorList>
            <person name="Liu L.J."/>
            <person name="You X.Y."/>
            <person name="Zheng H."/>
            <person name="Wang S."/>
            <person name="Jiang C.Y."/>
            <person name="Liu S.J."/>
        </authorList>
    </citation>
    <scope>NUCLEOTIDE SEQUENCE [LARGE SCALE GENOMIC DNA]</scope>
    <source>
        <strain evidence="7 8">Ar-4</strain>
    </source>
</reference>
<gene>
    <name evidence="7" type="ordered locus">Mcup_1613</name>
</gene>